<organism evidence="1">
    <name type="scientific">Rhizophora mucronata</name>
    <name type="common">Asiatic mangrove</name>
    <dbReference type="NCBI Taxonomy" id="61149"/>
    <lineage>
        <taxon>Eukaryota</taxon>
        <taxon>Viridiplantae</taxon>
        <taxon>Streptophyta</taxon>
        <taxon>Embryophyta</taxon>
        <taxon>Tracheophyta</taxon>
        <taxon>Spermatophyta</taxon>
        <taxon>Magnoliopsida</taxon>
        <taxon>eudicotyledons</taxon>
        <taxon>Gunneridae</taxon>
        <taxon>Pentapetalae</taxon>
        <taxon>rosids</taxon>
        <taxon>fabids</taxon>
        <taxon>Malpighiales</taxon>
        <taxon>Rhizophoraceae</taxon>
        <taxon>Rhizophora</taxon>
    </lineage>
</organism>
<accession>A0A2P2J136</accession>
<reference evidence="1" key="1">
    <citation type="submission" date="2018-02" db="EMBL/GenBank/DDBJ databases">
        <title>Rhizophora mucronata_Transcriptome.</title>
        <authorList>
            <person name="Meera S.P."/>
            <person name="Sreeshan A."/>
            <person name="Augustine A."/>
        </authorList>
    </citation>
    <scope>NUCLEOTIDE SEQUENCE</scope>
    <source>
        <tissue evidence="1">Leaf</tissue>
    </source>
</reference>
<dbReference type="AlphaFoldDB" id="A0A2P2J136"/>
<dbReference type="EMBL" id="GGEC01006664">
    <property type="protein sequence ID" value="MBW87147.1"/>
    <property type="molecule type" value="Transcribed_RNA"/>
</dbReference>
<evidence type="ECO:0000313" key="1">
    <source>
        <dbReference type="EMBL" id="MBW87147.1"/>
    </source>
</evidence>
<proteinExistence type="predicted"/>
<protein>
    <submittedName>
        <fullName evidence="1">Uncharacterized protein</fullName>
    </submittedName>
</protein>
<name>A0A2P2J136_RHIMU</name>
<sequence length="56" mass="6413">MLLHGKCQEFAETFDITKFYSKCISNSCSLPHFVCEVQGILTGERQFYVGHNDLNI</sequence>